<sequence>MYVCLFLYTAGIHLKKGIDDGILIVAAIQDHKTRIEVDYGLEGTIPDAIAKRIYRRIYDSSVSRRKLFSRSPDGIDKLITKIDGKELQETGASAPLSDINVDSPITEEDLGTVEQKDDKDILDKYIVFLAGLFFAIFVISIIIAVFIGSGIFGITGLIGLVFLL</sequence>
<evidence type="ECO:0000313" key="3">
    <source>
        <dbReference type="EMBL" id="EMF80210.1"/>
    </source>
</evidence>
<keyword evidence="1" id="KW-0472">Membrane</keyword>
<reference evidence="3 4" key="1">
    <citation type="submission" date="2013-01" db="EMBL/GenBank/DDBJ databases">
        <authorList>
            <person name="Harkins D.M."/>
            <person name="Durkin A.S."/>
            <person name="Brinkac L.M."/>
            <person name="Haft D.H."/>
            <person name="Selengut J.D."/>
            <person name="Sanka R."/>
            <person name="DePew J."/>
            <person name="Purushe J."/>
            <person name="Tulsiani S.M."/>
            <person name="Graham G.C."/>
            <person name="Burns M.-A."/>
            <person name="Dohnt M.F."/>
            <person name="Smythe L.D."/>
            <person name="McKay D.B."/>
            <person name="Craig S.B."/>
            <person name="Vinetz J.M."/>
            <person name="Sutton G.G."/>
            <person name="Nierman W.C."/>
            <person name="Fouts D.E."/>
        </authorList>
    </citation>
    <scope>NUCLEOTIDE SEQUENCE [LARGE SCALE GENOMIC DNA]</scope>
    <source>
        <strain evidence="3 4">LT2116</strain>
    </source>
</reference>
<dbReference type="PANTHER" id="PTHR30373">
    <property type="entry name" value="UPF0603 PROTEIN YGCG"/>
    <property type="match status" value="1"/>
</dbReference>
<keyword evidence="1" id="KW-1133">Transmembrane helix</keyword>
<proteinExistence type="predicted"/>
<name>M3GUK7_9LEPT</name>
<dbReference type="EMBL" id="AHOR02000061">
    <property type="protein sequence ID" value="EMF80210.1"/>
    <property type="molecule type" value="Genomic_DNA"/>
</dbReference>
<keyword evidence="1" id="KW-0812">Transmembrane</keyword>
<accession>M3GUK7</accession>
<dbReference type="PANTHER" id="PTHR30373:SF2">
    <property type="entry name" value="UPF0603 PROTEIN YGCG"/>
    <property type="match status" value="1"/>
</dbReference>
<evidence type="ECO:0000256" key="1">
    <source>
        <dbReference type="SAM" id="Phobius"/>
    </source>
</evidence>
<protein>
    <submittedName>
        <fullName evidence="3">PF04536 domain protein</fullName>
    </submittedName>
</protein>
<dbReference type="InterPro" id="IPR007621">
    <property type="entry name" value="TPM_dom"/>
</dbReference>
<gene>
    <name evidence="3" type="ORF">LEP1GSC188_2582</name>
</gene>
<comment type="caution">
    <text evidence="3">The sequence shown here is derived from an EMBL/GenBank/DDBJ whole genome shotgun (WGS) entry which is preliminary data.</text>
</comment>
<organism evidence="3 4">
    <name type="scientific">Leptospira weilii serovar Topaz str. LT2116</name>
    <dbReference type="NCBI Taxonomy" id="1088540"/>
    <lineage>
        <taxon>Bacteria</taxon>
        <taxon>Pseudomonadati</taxon>
        <taxon>Spirochaetota</taxon>
        <taxon>Spirochaetia</taxon>
        <taxon>Leptospirales</taxon>
        <taxon>Leptospiraceae</taxon>
        <taxon>Leptospira</taxon>
    </lineage>
</organism>
<dbReference type="Pfam" id="PF04536">
    <property type="entry name" value="TPM_phosphatase"/>
    <property type="match status" value="1"/>
</dbReference>
<dbReference type="Proteomes" id="UP000011770">
    <property type="component" value="Unassembled WGS sequence"/>
</dbReference>
<dbReference type="AlphaFoldDB" id="M3GUK7"/>
<dbReference type="Gene3D" id="3.10.310.50">
    <property type="match status" value="1"/>
</dbReference>
<evidence type="ECO:0000313" key="4">
    <source>
        <dbReference type="Proteomes" id="UP000011770"/>
    </source>
</evidence>
<feature type="domain" description="TPM" evidence="2">
    <location>
        <begin position="15"/>
        <end position="58"/>
    </location>
</feature>
<evidence type="ECO:0000259" key="2">
    <source>
        <dbReference type="Pfam" id="PF04536"/>
    </source>
</evidence>
<feature type="transmembrane region" description="Helical" evidence="1">
    <location>
        <begin position="125"/>
        <end position="158"/>
    </location>
</feature>